<proteinExistence type="predicted"/>
<evidence type="ECO:0000256" key="1">
    <source>
        <dbReference type="ARBA" id="ARBA00022741"/>
    </source>
</evidence>
<dbReference type="Proteomes" id="UP000052023">
    <property type="component" value="Unassembled WGS sequence"/>
</dbReference>
<keyword evidence="3" id="KW-0347">Helicase</keyword>
<dbReference type="InterPro" id="IPR027417">
    <property type="entry name" value="P-loop_NTPase"/>
</dbReference>
<evidence type="ECO:0000259" key="5">
    <source>
        <dbReference type="Pfam" id="PF13087"/>
    </source>
</evidence>
<dbReference type="GO" id="GO:0005524">
    <property type="term" value="F:ATP binding"/>
    <property type="evidence" value="ECO:0007669"/>
    <property type="project" value="UniProtKB-KW"/>
</dbReference>
<evidence type="ECO:0000256" key="2">
    <source>
        <dbReference type="ARBA" id="ARBA00022801"/>
    </source>
</evidence>
<evidence type="ECO:0000313" key="6">
    <source>
        <dbReference type="EMBL" id="KRR22380.1"/>
    </source>
</evidence>
<dbReference type="GO" id="GO:0016787">
    <property type="term" value="F:hydrolase activity"/>
    <property type="evidence" value="ECO:0007669"/>
    <property type="project" value="UniProtKB-KW"/>
</dbReference>
<keyword evidence="2" id="KW-0378">Hydrolase</keyword>
<dbReference type="SUPFAM" id="SSF52540">
    <property type="entry name" value="P-loop containing nucleoside triphosphate hydrolases"/>
    <property type="match status" value="1"/>
</dbReference>
<accession>A0A0R3MRM6</accession>
<evidence type="ECO:0000256" key="4">
    <source>
        <dbReference type="ARBA" id="ARBA00022840"/>
    </source>
</evidence>
<keyword evidence="7" id="KW-1185">Reference proteome</keyword>
<dbReference type="InterPro" id="IPR050534">
    <property type="entry name" value="Coronavir_polyprotein_1ab"/>
</dbReference>
<dbReference type="CDD" id="cd18808">
    <property type="entry name" value="SF1_C_Upf1"/>
    <property type="match status" value="1"/>
</dbReference>
<dbReference type="PANTHER" id="PTHR43788">
    <property type="entry name" value="DNA2/NAM7 HELICASE FAMILY MEMBER"/>
    <property type="match status" value="1"/>
</dbReference>
<dbReference type="GO" id="GO:0043139">
    <property type="term" value="F:5'-3' DNA helicase activity"/>
    <property type="evidence" value="ECO:0007669"/>
    <property type="project" value="TreeGrafter"/>
</dbReference>
<name>A0A0R3MRM6_9BRAD</name>
<keyword evidence="4" id="KW-0067">ATP-binding</keyword>
<reference evidence="6 7" key="1">
    <citation type="submission" date="2014-03" db="EMBL/GenBank/DDBJ databases">
        <title>Bradyrhizobium valentinum sp. nov., isolated from effective nodules of Lupinus mariae-josephae, a lupine endemic of basic-lime soils in Eastern Spain.</title>
        <authorList>
            <person name="Duran D."/>
            <person name="Rey L."/>
            <person name="Navarro A."/>
            <person name="Busquets A."/>
            <person name="Imperial J."/>
            <person name="Ruiz-Argueso T."/>
        </authorList>
    </citation>
    <scope>NUCLEOTIDE SEQUENCE [LARGE SCALE GENOMIC DNA]</scope>
    <source>
        <strain evidence="6 7">Ro19</strain>
    </source>
</reference>
<gene>
    <name evidence="6" type="ORF">CQ13_29450</name>
</gene>
<dbReference type="EMBL" id="LLYA01000165">
    <property type="protein sequence ID" value="KRR22380.1"/>
    <property type="molecule type" value="Genomic_DNA"/>
</dbReference>
<protein>
    <recommendedName>
        <fullName evidence="5">DNA2/NAM7 helicase-like C-terminal domain-containing protein</fullName>
    </recommendedName>
</protein>
<sequence length="219" mass="24041">MPGPTNDAARRRRANESRRLHPALCSFISEAIYDGRLTAHRDAAARKLVLAPGAHRALQPAGITFLGVKHEGCTQSSLQEVEAIAKLIEDLLIHRVQRSTTSTTPLTLGDILVVAPYNMQVNLLKQRLPTGTKIGTVDKFQGQQAAVAILSMTTSRGEDAPRGTEFLFNRNRFNVAISRAQCLAVVVHSHELLEGSWLRADDLQRLNLLAHAETVAKRV</sequence>
<dbReference type="InterPro" id="IPR041679">
    <property type="entry name" value="DNA2/NAM7-like_C"/>
</dbReference>
<comment type="caution">
    <text evidence="6">The sequence shown here is derived from an EMBL/GenBank/DDBJ whole genome shotgun (WGS) entry which is preliminary data.</text>
</comment>
<dbReference type="PANTHER" id="PTHR43788:SF8">
    <property type="entry name" value="DNA-BINDING PROTEIN SMUBP-2"/>
    <property type="match status" value="1"/>
</dbReference>
<dbReference type="AlphaFoldDB" id="A0A0R3MRM6"/>
<dbReference type="RefSeq" id="WP_082637608.1">
    <property type="nucleotide sequence ID" value="NZ_LLYA01000165.1"/>
</dbReference>
<feature type="domain" description="DNA2/NAM7 helicase-like C-terminal" evidence="5">
    <location>
        <begin position="18"/>
        <end position="188"/>
    </location>
</feature>
<dbReference type="OrthoDB" id="9757917at2"/>
<dbReference type="InterPro" id="IPR047187">
    <property type="entry name" value="SF1_C_Upf1"/>
</dbReference>
<evidence type="ECO:0000256" key="3">
    <source>
        <dbReference type="ARBA" id="ARBA00022806"/>
    </source>
</evidence>
<organism evidence="6 7">
    <name type="scientific">Bradyrhizobium retamae</name>
    <dbReference type="NCBI Taxonomy" id="1300035"/>
    <lineage>
        <taxon>Bacteria</taxon>
        <taxon>Pseudomonadati</taxon>
        <taxon>Pseudomonadota</taxon>
        <taxon>Alphaproteobacteria</taxon>
        <taxon>Hyphomicrobiales</taxon>
        <taxon>Nitrobacteraceae</taxon>
        <taxon>Bradyrhizobium</taxon>
    </lineage>
</organism>
<dbReference type="Gene3D" id="3.40.50.300">
    <property type="entry name" value="P-loop containing nucleotide triphosphate hydrolases"/>
    <property type="match status" value="1"/>
</dbReference>
<keyword evidence="1" id="KW-0547">Nucleotide-binding</keyword>
<evidence type="ECO:0000313" key="7">
    <source>
        <dbReference type="Proteomes" id="UP000052023"/>
    </source>
</evidence>
<dbReference type="Pfam" id="PF13087">
    <property type="entry name" value="AAA_12"/>
    <property type="match status" value="1"/>
</dbReference>